<comment type="caution">
    <text evidence="11">The sequence shown here is derived from an EMBL/GenBank/DDBJ whole genome shotgun (WGS) entry which is preliminary data.</text>
</comment>
<feature type="domain" description="Helicase C-terminal" evidence="9">
    <location>
        <begin position="397"/>
        <end position="560"/>
    </location>
</feature>
<dbReference type="PANTHER" id="PTHR47958">
    <property type="entry name" value="ATP-DEPENDENT RNA HELICASE DBP3"/>
    <property type="match status" value="1"/>
</dbReference>
<dbReference type="PROSITE" id="PS51192">
    <property type="entry name" value="HELICASE_ATP_BIND_1"/>
    <property type="match status" value="1"/>
</dbReference>
<dbReference type="GO" id="GO:0003724">
    <property type="term" value="F:RNA helicase activity"/>
    <property type="evidence" value="ECO:0007669"/>
    <property type="project" value="UniProtKB-EC"/>
</dbReference>
<dbReference type="PROSITE" id="PS51195">
    <property type="entry name" value="Q_MOTIF"/>
    <property type="match status" value="1"/>
</dbReference>
<protein>
    <recommendedName>
        <fullName evidence="1">RNA helicase</fullName>
        <ecNumber evidence="1">3.6.4.13</ecNumber>
    </recommendedName>
</protein>
<dbReference type="Proteomes" id="UP001497525">
    <property type="component" value="Unassembled WGS sequence"/>
</dbReference>
<name>A0AAV2SXX9_CALDB</name>
<dbReference type="Gene3D" id="3.40.50.300">
    <property type="entry name" value="P-loop containing nucleotide triphosphate hydrolases"/>
    <property type="match status" value="2"/>
</dbReference>
<evidence type="ECO:0000256" key="5">
    <source>
        <dbReference type="ARBA" id="ARBA00022840"/>
    </source>
</evidence>
<dbReference type="SMART" id="SM00490">
    <property type="entry name" value="HELICc"/>
    <property type="match status" value="1"/>
</dbReference>
<gene>
    <name evidence="11" type="ORF">CDAUBV1_LOCUS1243</name>
</gene>
<dbReference type="GO" id="GO:0016787">
    <property type="term" value="F:hydrolase activity"/>
    <property type="evidence" value="ECO:0007669"/>
    <property type="project" value="UniProtKB-KW"/>
</dbReference>
<dbReference type="GO" id="GO:0005524">
    <property type="term" value="F:ATP binding"/>
    <property type="evidence" value="ECO:0007669"/>
    <property type="project" value="UniProtKB-KW"/>
</dbReference>
<evidence type="ECO:0000256" key="2">
    <source>
        <dbReference type="ARBA" id="ARBA00022741"/>
    </source>
</evidence>
<dbReference type="SUPFAM" id="SSF52540">
    <property type="entry name" value="P-loop containing nucleoside triphosphate hydrolases"/>
    <property type="match status" value="1"/>
</dbReference>
<dbReference type="InterPro" id="IPR001650">
    <property type="entry name" value="Helicase_C-like"/>
</dbReference>
<dbReference type="InterPro" id="IPR014014">
    <property type="entry name" value="RNA_helicase_DEAD_Q_motif"/>
</dbReference>
<feature type="region of interest" description="Disordered" evidence="7">
    <location>
        <begin position="610"/>
        <end position="629"/>
    </location>
</feature>
<proteinExistence type="predicted"/>
<evidence type="ECO:0000259" key="10">
    <source>
        <dbReference type="PROSITE" id="PS51195"/>
    </source>
</evidence>
<evidence type="ECO:0000256" key="3">
    <source>
        <dbReference type="ARBA" id="ARBA00022801"/>
    </source>
</evidence>
<keyword evidence="2" id="KW-0547">Nucleotide-binding</keyword>
<dbReference type="InterPro" id="IPR027417">
    <property type="entry name" value="P-loop_NTPase"/>
</dbReference>
<evidence type="ECO:0000259" key="9">
    <source>
        <dbReference type="PROSITE" id="PS51194"/>
    </source>
</evidence>
<evidence type="ECO:0000313" key="12">
    <source>
        <dbReference type="Proteomes" id="UP001497525"/>
    </source>
</evidence>
<dbReference type="GO" id="GO:0003676">
    <property type="term" value="F:nucleic acid binding"/>
    <property type="evidence" value="ECO:0007669"/>
    <property type="project" value="InterPro"/>
</dbReference>
<evidence type="ECO:0000256" key="1">
    <source>
        <dbReference type="ARBA" id="ARBA00012552"/>
    </source>
</evidence>
<evidence type="ECO:0000256" key="6">
    <source>
        <dbReference type="PROSITE-ProRule" id="PRU00552"/>
    </source>
</evidence>
<feature type="short sequence motif" description="Q motif" evidence="6">
    <location>
        <begin position="69"/>
        <end position="97"/>
    </location>
</feature>
<sequence>MEIPDDDVPLGIEVKRNVVSRTRKREKRVTSDRNVVKFRKLHGIRMVVGGSVLKSTSTFFPPVLSFDQPTVDGCALNEALRKNLGELSYLNPTPIQAQAIPVLMKRRNLLACAPTGSGKTAAYLLPLLDEYFAKLSSSTSVKRQELPLDSDTIEKADTEGGAHKVELFALILAPTQELVRQIWSEAVRLSRNLSSSHFVNFLTRHHYSNRGKEKLGKVRTITMASNTSGSEKLVHKHREHRLPRSTRVLISTPSRMGFLLSLEPSLCPFDLSRLSWLIIDECDKMLETDFKVSHPNGPTKDHSLHRCRSFRDQMMPIFGALKMSSPFESESDLSSEPHVYPGPVVALFSATVPDEVAEWARTELPQILPGLNEAPDFGECTNFVELRVGKRNSAVSTVKQELRYCATEEGKLLEIKCMLSRGLSYPCLIFMESRERAKDIVKEILLSDADILVNVISSDKTEAQRAGVIRAFRKGQLNVLVCTDLLGRGIDFKGVNMVVNYDLPPSKQEYIHRVGRTGRAGQTGKAVTFWTDADLPHLGEILKVMRRSGSEVDSELERLVGDWQLRRTQLVTSRKRKRKADDQPVATNISAVAFTRRRGERRLIHKVLERKKSSSVSGHNESADTQKYSDGLQKSAALKWVRPWNPYRKPIRQLAGARAGNGLERSLHQQKKRKKRNSS</sequence>
<feature type="domain" description="DEAD-box RNA helicase Q" evidence="10">
    <location>
        <begin position="69"/>
        <end position="97"/>
    </location>
</feature>
<dbReference type="InterPro" id="IPR014001">
    <property type="entry name" value="Helicase_ATP-bd"/>
</dbReference>
<dbReference type="SMART" id="SM00487">
    <property type="entry name" value="DEXDc"/>
    <property type="match status" value="1"/>
</dbReference>
<dbReference type="PROSITE" id="PS51194">
    <property type="entry name" value="HELICASE_CTER"/>
    <property type="match status" value="1"/>
</dbReference>
<dbReference type="Pfam" id="PF00270">
    <property type="entry name" value="DEAD"/>
    <property type="match status" value="1"/>
</dbReference>
<organism evidence="11 12">
    <name type="scientific">Calicophoron daubneyi</name>
    <name type="common">Rumen fluke</name>
    <name type="synonym">Paramphistomum daubneyi</name>
    <dbReference type="NCBI Taxonomy" id="300641"/>
    <lineage>
        <taxon>Eukaryota</taxon>
        <taxon>Metazoa</taxon>
        <taxon>Spiralia</taxon>
        <taxon>Lophotrochozoa</taxon>
        <taxon>Platyhelminthes</taxon>
        <taxon>Trematoda</taxon>
        <taxon>Digenea</taxon>
        <taxon>Plagiorchiida</taxon>
        <taxon>Pronocephalata</taxon>
        <taxon>Paramphistomoidea</taxon>
        <taxon>Paramphistomidae</taxon>
        <taxon>Calicophoron</taxon>
    </lineage>
</organism>
<evidence type="ECO:0000256" key="7">
    <source>
        <dbReference type="SAM" id="MobiDB-lite"/>
    </source>
</evidence>
<evidence type="ECO:0000313" key="11">
    <source>
        <dbReference type="EMBL" id="CAL5129800.1"/>
    </source>
</evidence>
<evidence type="ECO:0000259" key="8">
    <source>
        <dbReference type="PROSITE" id="PS51192"/>
    </source>
</evidence>
<dbReference type="EC" id="3.6.4.13" evidence="1"/>
<accession>A0AAV2SXX9</accession>
<dbReference type="AlphaFoldDB" id="A0AAV2SXX9"/>
<dbReference type="Pfam" id="PF00271">
    <property type="entry name" value="Helicase_C"/>
    <property type="match status" value="1"/>
</dbReference>
<feature type="compositionally biased region" description="Basic residues" evidence="7">
    <location>
        <begin position="668"/>
        <end position="679"/>
    </location>
</feature>
<feature type="region of interest" description="Disordered" evidence="7">
    <location>
        <begin position="651"/>
        <end position="679"/>
    </location>
</feature>
<keyword evidence="5" id="KW-0067">ATP-binding</keyword>
<feature type="domain" description="Helicase ATP-binding" evidence="8">
    <location>
        <begin position="100"/>
        <end position="370"/>
    </location>
</feature>
<keyword evidence="4" id="KW-0347">Helicase</keyword>
<reference evidence="11" key="1">
    <citation type="submission" date="2024-06" db="EMBL/GenBank/DDBJ databases">
        <authorList>
            <person name="Liu X."/>
            <person name="Lenzi L."/>
            <person name="Haldenby T S."/>
            <person name="Uol C."/>
        </authorList>
    </citation>
    <scope>NUCLEOTIDE SEQUENCE</scope>
</reference>
<keyword evidence="3" id="KW-0378">Hydrolase</keyword>
<dbReference type="CDD" id="cd18787">
    <property type="entry name" value="SF2_C_DEAD"/>
    <property type="match status" value="1"/>
</dbReference>
<feature type="compositionally biased region" description="Polar residues" evidence="7">
    <location>
        <begin position="614"/>
        <end position="628"/>
    </location>
</feature>
<evidence type="ECO:0000256" key="4">
    <source>
        <dbReference type="ARBA" id="ARBA00022806"/>
    </source>
</evidence>
<dbReference type="InterPro" id="IPR011545">
    <property type="entry name" value="DEAD/DEAH_box_helicase_dom"/>
</dbReference>
<dbReference type="EMBL" id="CAXLJL010000047">
    <property type="protein sequence ID" value="CAL5129800.1"/>
    <property type="molecule type" value="Genomic_DNA"/>
</dbReference>